<proteinExistence type="inferred from homology"/>
<dbReference type="GeneID" id="108043639"/>
<evidence type="ECO:0000256" key="8">
    <source>
        <dbReference type="ARBA" id="ARBA00029656"/>
    </source>
</evidence>
<dbReference type="PIRSF" id="PIRSF036696">
    <property type="entry name" value="ACY-1"/>
    <property type="match status" value="1"/>
</dbReference>
<feature type="binding site" evidence="10">
    <location>
        <position position="113"/>
    </location>
    <ligand>
        <name>Zn(2+)</name>
        <dbReference type="ChEBI" id="CHEBI:29105"/>
        <label>1</label>
    </ligand>
</feature>
<dbReference type="PANTHER" id="PTHR45892">
    <property type="entry name" value="AMINOACYLASE-1"/>
    <property type="match status" value="1"/>
</dbReference>
<comment type="subcellular location">
    <subcellularLocation>
        <location evidence="1">Cytoplasm</location>
    </subcellularLocation>
</comment>
<dbReference type="RefSeq" id="XP_016977913.1">
    <property type="nucleotide sequence ID" value="XM_017122424.1"/>
</dbReference>
<feature type="binding site" evidence="10">
    <location>
        <position position="375"/>
    </location>
    <ligand>
        <name>Zn(2+)</name>
        <dbReference type="ChEBI" id="CHEBI:29105"/>
        <label>2</label>
    </ligand>
</feature>
<keyword evidence="5 10" id="KW-0479">Metal-binding</keyword>
<dbReference type="InterPro" id="IPR011650">
    <property type="entry name" value="Peptidase_M20_dimer"/>
</dbReference>
<evidence type="ECO:0000256" key="3">
    <source>
        <dbReference type="ARBA" id="ARBA00011913"/>
    </source>
</evidence>
<gene>
    <name evidence="14" type="primary">LOC108043639</name>
    <name evidence="12" type="synonym">108043639</name>
</gene>
<evidence type="ECO:0000256" key="5">
    <source>
        <dbReference type="ARBA" id="ARBA00022723"/>
    </source>
</evidence>
<dbReference type="CDD" id="cd05646">
    <property type="entry name" value="M20_AcylaseI_like"/>
    <property type="match status" value="1"/>
</dbReference>
<feature type="binding site" evidence="10">
    <location>
        <position position="175"/>
    </location>
    <ligand>
        <name>Zn(2+)</name>
        <dbReference type="ChEBI" id="CHEBI:29105"/>
        <label>1</label>
    </ligand>
</feature>
<dbReference type="GO" id="GO:0006520">
    <property type="term" value="P:amino acid metabolic process"/>
    <property type="evidence" value="ECO:0007669"/>
    <property type="project" value="InterPro"/>
</dbReference>
<dbReference type="Pfam" id="PF01546">
    <property type="entry name" value="Peptidase_M20"/>
    <property type="match status" value="1"/>
</dbReference>
<dbReference type="GO" id="GO:0046872">
    <property type="term" value="F:metal ion binding"/>
    <property type="evidence" value="ECO:0007669"/>
    <property type="project" value="UniProtKB-KW"/>
</dbReference>
<dbReference type="EnsemblMetazoa" id="XM_017122424.2">
    <property type="protein sequence ID" value="XP_016977913.1"/>
    <property type="gene ID" value="LOC108043639"/>
</dbReference>
<feature type="domain" description="Peptidase M20 dimerisation" evidence="11">
    <location>
        <begin position="189"/>
        <end position="298"/>
    </location>
</feature>
<protein>
    <recommendedName>
        <fullName evidence="3">N-acyl-aliphatic-L-amino acid amidohydrolase</fullName>
        <ecNumber evidence="3">3.5.1.14</ecNumber>
    </recommendedName>
    <alternativeName>
        <fullName evidence="8">N-acyl-L-amino-acid amidohydrolase</fullName>
    </alternativeName>
</protein>
<sequence>MSTANWESNKEIQYFREYLRIPSVHPNPNYEPCVEFLKRQAKDLDLPIKVYHPLNVENPVVVLTWEGLEKTLPSVLLNSHMDVVPVFPENWTHSPFGAEIDEEGRIFARGSQDMKCVGMQYLAAIRALKKSGLRCKRTIHISFVPDEELGGFKGMAYFVTSKEFKSLNIGFSLDEGIASPTSEFPVFYAERTVKRVIFKISGSAGHGLLLMPNTAGEKLSYLTNKMMEFRAGQVKRLRDNPELQIGDVTTINLTTVNGGVQSNVVPPLLTVCFDIRLSLDIDVEEFEANLAKWCEEAGGGIELGFNASLRKGHIPPTVTNESNLFWVAFKRATDELGLLTKLQVFPGGTDSRYIRHAGIPALGFSPMNNTPVLLHDHDEFLHADTYLRGVEIYQKIIVNLANV</sequence>
<dbReference type="PROSITE" id="PS00759">
    <property type="entry name" value="ARGE_DAPE_CPG2_2"/>
    <property type="match status" value="1"/>
</dbReference>
<comment type="cofactor">
    <cofactor evidence="10">
        <name>Zn(2+)</name>
        <dbReference type="ChEBI" id="CHEBI:29105"/>
    </cofactor>
    <text evidence="10">Binds 2 Zn(2+) ions per subunit.</text>
</comment>
<evidence type="ECO:0000256" key="2">
    <source>
        <dbReference type="ARBA" id="ARBA00006247"/>
    </source>
</evidence>
<name>A0A6P4ES78_DRORH</name>
<dbReference type="InterPro" id="IPR052083">
    <property type="entry name" value="Aminoacylase-1_M20A"/>
</dbReference>
<dbReference type="AlphaFoldDB" id="A0A6P4ES78"/>
<keyword evidence="6" id="KW-0378">Hydrolase</keyword>
<evidence type="ECO:0000256" key="7">
    <source>
        <dbReference type="ARBA" id="ARBA00022833"/>
    </source>
</evidence>
<feature type="active site" evidence="9">
    <location>
        <position position="82"/>
    </location>
</feature>
<dbReference type="EC" id="3.5.1.14" evidence="3"/>
<dbReference type="Gene3D" id="3.30.70.360">
    <property type="match status" value="1"/>
</dbReference>
<dbReference type="NCBIfam" id="TIGR01880">
    <property type="entry name" value="Ac-peptdase-euk"/>
    <property type="match status" value="1"/>
</dbReference>
<dbReference type="PROSITE" id="PS00758">
    <property type="entry name" value="ARGE_DAPE_CPG2_1"/>
    <property type="match status" value="1"/>
</dbReference>
<feature type="binding site" evidence="10">
    <location>
        <position position="148"/>
    </location>
    <ligand>
        <name>Zn(2+)</name>
        <dbReference type="ChEBI" id="CHEBI:29105"/>
        <label>2</label>
    </ligand>
</feature>
<dbReference type="InterPro" id="IPR001261">
    <property type="entry name" value="ArgE/DapE_CS"/>
</dbReference>
<evidence type="ECO:0000313" key="12">
    <source>
        <dbReference type="EnsemblMetazoa" id="XP_016977913.1"/>
    </source>
</evidence>
<dbReference type="Proteomes" id="UP001652680">
    <property type="component" value="Unassembled WGS sequence"/>
</dbReference>
<dbReference type="FunFam" id="3.30.70.360:FF:000005">
    <property type="entry name" value="Putative Aminoacylase-1"/>
    <property type="match status" value="1"/>
</dbReference>
<reference evidence="13" key="1">
    <citation type="journal article" date="2021" name="Elife">
        <title>Highly contiguous assemblies of 101 drosophilid genomes.</title>
        <authorList>
            <person name="Kim B.Y."/>
            <person name="Wang J.R."/>
            <person name="Miller D.E."/>
            <person name="Barmina O."/>
            <person name="Delaney E."/>
            <person name="Thompson A."/>
            <person name="Comeault A.A."/>
            <person name="Peede D."/>
            <person name="D'Agostino E.R."/>
            <person name="Pelaez J."/>
            <person name="Aguilar J.M."/>
            <person name="Haji D."/>
            <person name="Matsunaga T."/>
            <person name="Armstrong E.E."/>
            <person name="Zych M."/>
            <person name="Ogawa Y."/>
            <person name="Stamenkovic-Radak M."/>
            <person name="Jelic M."/>
            <person name="Veselinovic M.S."/>
            <person name="Tanaskovic M."/>
            <person name="Eric P."/>
            <person name="Gao J.J."/>
            <person name="Katoh T.K."/>
            <person name="Toda M.J."/>
            <person name="Watabe H."/>
            <person name="Watada M."/>
            <person name="Davis J.S."/>
            <person name="Moyle L.C."/>
            <person name="Manoli G."/>
            <person name="Bertolini E."/>
            <person name="Kostal V."/>
            <person name="Hawley R.S."/>
            <person name="Takahashi A."/>
            <person name="Jones C.D."/>
            <person name="Price D.K."/>
            <person name="Whiteman N."/>
            <person name="Kopp A."/>
            <person name="Matute D.R."/>
            <person name="Petrov D.A."/>
        </authorList>
    </citation>
    <scope>NUCLEOTIDE SEQUENCE [LARGE SCALE GENOMIC DNA]</scope>
</reference>
<feature type="active site" description="Proton acceptor" evidence="9">
    <location>
        <position position="147"/>
    </location>
</feature>
<dbReference type="PANTHER" id="PTHR45892:SF1">
    <property type="entry name" value="AMINOACYLASE-1"/>
    <property type="match status" value="1"/>
</dbReference>
<dbReference type="SUPFAM" id="SSF53187">
    <property type="entry name" value="Zn-dependent exopeptidases"/>
    <property type="match status" value="1"/>
</dbReference>
<keyword evidence="13" id="KW-1185">Reference proteome</keyword>
<reference evidence="12" key="3">
    <citation type="submission" date="2025-05" db="UniProtKB">
        <authorList>
            <consortium name="EnsemblMetazoa"/>
        </authorList>
    </citation>
    <scope>IDENTIFICATION</scope>
</reference>
<dbReference type="OrthoDB" id="3064516at2759"/>
<feature type="binding site" evidence="10">
    <location>
        <position position="113"/>
    </location>
    <ligand>
        <name>Zn(2+)</name>
        <dbReference type="ChEBI" id="CHEBI:29105"/>
        <label>2</label>
    </ligand>
</feature>
<evidence type="ECO:0000313" key="14">
    <source>
        <dbReference type="RefSeq" id="XP_016977913.1"/>
    </source>
</evidence>
<evidence type="ECO:0000313" key="13">
    <source>
        <dbReference type="Proteomes" id="UP001652680"/>
    </source>
</evidence>
<dbReference type="FunFam" id="3.40.630.10:FF:000019">
    <property type="entry name" value="Aminoacylase 1"/>
    <property type="match status" value="1"/>
</dbReference>
<dbReference type="InterPro" id="IPR010159">
    <property type="entry name" value="N-acyl_aa_amidohydrolase"/>
</dbReference>
<evidence type="ECO:0000259" key="11">
    <source>
        <dbReference type="Pfam" id="PF07687"/>
    </source>
</evidence>
<evidence type="ECO:0000256" key="10">
    <source>
        <dbReference type="PIRSR" id="PIRSR036696-2"/>
    </source>
</evidence>
<feature type="binding site" evidence="10">
    <location>
        <position position="80"/>
    </location>
    <ligand>
        <name>Zn(2+)</name>
        <dbReference type="ChEBI" id="CHEBI:29105"/>
        <label>1</label>
    </ligand>
</feature>
<evidence type="ECO:0000256" key="9">
    <source>
        <dbReference type="PIRSR" id="PIRSR036696-1"/>
    </source>
</evidence>
<dbReference type="Gene3D" id="1.10.150.900">
    <property type="match status" value="1"/>
</dbReference>
<dbReference type="GO" id="GO:0005737">
    <property type="term" value="C:cytoplasm"/>
    <property type="evidence" value="ECO:0007669"/>
    <property type="project" value="UniProtKB-SubCell"/>
</dbReference>
<accession>A0A6P4ES78</accession>
<reference evidence="14" key="2">
    <citation type="submission" date="2025-04" db="UniProtKB">
        <authorList>
            <consortium name="RefSeq"/>
        </authorList>
    </citation>
    <scope>IDENTIFICATION</scope>
</reference>
<dbReference type="InterPro" id="IPR036264">
    <property type="entry name" value="Bact_exopeptidase_dim_dom"/>
</dbReference>
<organism evidence="14">
    <name type="scientific">Drosophila rhopaloa</name>
    <name type="common">Fruit fly</name>
    <dbReference type="NCBI Taxonomy" id="1041015"/>
    <lineage>
        <taxon>Eukaryota</taxon>
        <taxon>Metazoa</taxon>
        <taxon>Ecdysozoa</taxon>
        <taxon>Arthropoda</taxon>
        <taxon>Hexapoda</taxon>
        <taxon>Insecta</taxon>
        <taxon>Pterygota</taxon>
        <taxon>Neoptera</taxon>
        <taxon>Endopterygota</taxon>
        <taxon>Diptera</taxon>
        <taxon>Brachycera</taxon>
        <taxon>Muscomorpha</taxon>
        <taxon>Ephydroidea</taxon>
        <taxon>Drosophilidae</taxon>
        <taxon>Drosophila</taxon>
        <taxon>Sophophora</taxon>
    </lineage>
</organism>
<comment type="similarity">
    <text evidence="2">Belongs to the peptidase M20A family.</text>
</comment>
<dbReference type="SUPFAM" id="SSF55031">
    <property type="entry name" value="Bacterial exopeptidase dimerisation domain"/>
    <property type="match status" value="1"/>
</dbReference>
<keyword evidence="7 10" id="KW-0862">Zinc</keyword>
<dbReference type="Gene3D" id="3.40.630.10">
    <property type="entry name" value="Zn peptidases"/>
    <property type="match status" value="1"/>
</dbReference>
<dbReference type="FunFam" id="1.10.150.900:FF:000001">
    <property type="entry name" value="Aminoacylase-1, putative"/>
    <property type="match status" value="1"/>
</dbReference>
<dbReference type="Pfam" id="PF07687">
    <property type="entry name" value="M20_dimer"/>
    <property type="match status" value="1"/>
</dbReference>
<dbReference type="GO" id="GO:0004046">
    <property type="term" value="F:aminoacylase activity"/>
    <property type="evidence" value="ECO:0007669"/>
    <property type="project" value="UniProtKB-EC"/>
</dbReference>
<keyword evidence="4" id="KW-0963">Cytoplasm</keyword>
<evidence type="ECO:0000256" key="1">
    <source>
        <dbReference type="ARBA" id="ARBA00004496"/>
    </source>
</evidence>
<evidence type="ECO:0000256" key="6">
    <source>
        <dbReference type="ARBA" id="ARBA00022801"/>
    </source>
</evidence>
<evidence type="ECO:0000256" key="4">
    <source>
        <dbReference type="ARBA" id="ARBA00022490"/>
    </source>
</evidence>
<dbReference type="InterPro" id="IPR002933">
    <property type="entry name" value="Peptidase_M20"/>
</dbReference>